<accession>A0AAW0N0Q1</accession>
<protein>
    <submittedName>
        <fullName evidence="2">Uncharacterized protein</fullName>
    </submittedName>
</protein>
<comment type="caution">
    <text evidence="2">The sequence shown here is derived from an EMBL/GenBank/DDBJ whole genome shotgun (WGS) entry which is preliminary data.</text>
</comment>
<name>A0AAW0N0Q1_9GOBI</name>
<keyword evidence="3" id="KW-1185">Reference proteome</keyword>
<sequence>MYVEFEEELQVENKVTELNRANEGSQPFIAASNAQSRSSTLKLLSEEESLWKTKDPDLNTSHTAEVCFEGSCNEALIPESSAQNIMESPPLDEEDPRFDQEQPLENTQEVCETGGCYTGKSCLTTEHDKIVTGPEPEVLLHIKAESDEQNQQTQ</sequence>
<evidence type="ECO:0000313" key="3">
    <source>
        <dbReference type="Proteomes" id="UP001460270"/>
    </source>
</evidence>
<evidence type="ECO:0000256" key="1">
    <source>
        <dbReference type="SAM" id="MobiDB-lite"/>
    </source>
</evidence>
<evidence type="ECO:0000313" key="2">
    <source>
        <dbReference type="EMBL" id="KAK7889285.1"/>
    </source>
</evidence>
<reference evidence="3" key="1">
    <citation type="submission" date="2024-04" db="EMBL/GenBank/DDBJ databases">
        <title>Salinicola lusitanus LLJ914,a marine bacterium isolated from the Okinawa Trough.</title>
        <authorList>
            <person name="Li J."/>
        </authorList>
    </citation>
    <scope>NUCLEOTIDE SEQUENCE [LARGE SCALE GENOMIC DNA]</scope>
</reference>
<dbReference type="AlphaFoldDB" id="A0AAW0N0Q1"/>
<gene>
    <name evidence="2" type="ORF">WMY93_024845</name>
</gene>
<proteinExistence type="predicted"/>
<dbReference type="Proteomes" id="UP001460270">
    <property type="component" value="Unassembled WGS sequence"/>
</dbReference>
<feature type="region of interest" description="Disordered" evidence="1">
    <location>
        <begin position="21"/>
        <end position="40"/>
    </location>
</feature>
<feature type="region of interest" description="Disordered" evidence="1">
    <location>
        <begin position="86"/>
        <end position="107"/>
    </location>
</feature>
<dbReference type="EMBL" id="JBBPFD010000018">
    <property type="protein sequence ID" value="KAK7889285.1"/>
    <property type="molecule type" value="Genomic_DNA"/>
</dbReference>
<organism evidence="2 3">
    <name type="scientific">Mugilogobius chulae</name>
    <name type="common">yellowstripe goby</name>
    <dbReference type="NCBI Taxonomy" id="88201"/>
    <lineage>
        <taxon>Eukaryota</taxon>
        <taxon>Metazoa</taxon>
        <taxon>Chordata</taxon>
        <taxon>Craniata</taxon>
        <taxon>Vertebrata</taxon>
        <taxon>Euteleostomi</taxon>
        <taxon>Actinopterygii</taxon>
        <taxon>Neopterygii</taxon>
        <taxon>Teleostei</taxon>
        <taxon>Neoteleostei</taxon>
        <taxon>Acanthomorphata</taxon>
        <taxon>Gobiaria</taxon>
        <taxon>Gobiiformes</taxon>
        <taxon>Gobioidei</taxon>
        <taxon>Gobiidae</taxon>
        <taxon>Gobionellinae</taxon>
        <taxon>Mugilogobius</taxon>
    </lineage>
</organism>